<evidence type="ECO:0000313" key="7">
    <source>
        <dbReference type="EMBL" id="DAZ95963.1"/>
    </source>
</evidence>
<dbReference type="Gene3D" id="2.60.40.380">
    <property type="entry name" value="Purple acid phosphatase-like, N-terminal"/>
    <property type="match status" value="1"/>
</dbReference>
<reference evidence="7" key="2">
    <citation type="journal article" date="2023" name="Microbiol Resour">
        <title>Decontamination and Annotation of the Draft Genome Sequence of the Oomycete Lagenidium giganteum ARSEF 373.</title>
        <authorList>
            <person name="Morgan W.R."/>
            <person name="Tartar A."/>
        </authorList>
    </citation>
    <scope>NUCLEOTIDE SEQUENCE</scope>
    <source>
        <strain evidence="7">ARSEF 373</strain>
    </source>
</reference>
<gene>
    <name evidence="7" type="ORF">N0F65_009264</name>
</gene>
<name>A0AAV2YRM5_9STRA</name>
<dbReference type="GO" id="GO:0005576">
    <property type="term" value="C:extracellular region"/>
    <property type="evidence" value="ECO:0007669"/>
    <property type="project" value="UniProtKB-SubCell"/>
</dbReference>
<dbReference type="Proteomes" id="UP001146120">
    <property type="component" value="Unassembled WGS sequence"/>
</dbReference>
<dbReference type="Pfam" id="PF13855">
    <property type="entry name" value="LRR_8"/>
    <property type="match status" value="1"/>
</dbReference>
<dbReference type="InterPro" id="IPR032675">
    <property type="entry name" value="LRR_dom_sf"/>
</dbReference>
<dbReference type="GO" id="GO:0046872">
    <property type="term" value="F:metal ion binding"/>
    <property type="evidence" value="ECO:0007669"/>
    <property type="project" value="InterPro"/>
</dbReference>
<keyword evidence="3 5" id="KW-0732">Signal</keyword>
<dbReference type="SUPFAM" id="SSF49363">
    <property type="entry name" value="Purple acid phosphatase, N-terminal domain"/>
    <property type="match status" value="1"/>
</dbReference>
<proteinExistence type="predicted"/>
<evidence type="ECO:0000256" key="3">
    <source>
        <dbReference type="ARBA" id="ARBA00022729"/>
    </source>
</evidence>
<organism evidence="7 8">
    <name type="scientific">Lagenidium giganteum</name>
    <dbReference type="NCBI Taxonomy" id="4803"/>
    <lineage>
        <taxon>Eukaryota</taxon>
        <taxon>Sar</taxon>
        <taxon>Stramenopiles</taxon>
        <taxon>Oomycota</taxon>
        <taxon>Peronosporomycetes</taxon>
        <taxon>Pythiales</taxon>
        <taxon>Pythiaceae</taxon>
    </lineage>
</organism>
<dbReference type="SUPFAM" id="SSF56300">
    <property type="entry name" value="Metallo-dependent phosphatases"/>
    <property type="match status" value="1"/>
</dbReference>
<protein>
    <recommendedName>
        <fullName evidence="6">Purple acid phosphatase N-terminal domain-containing protein</fullName>
    </recommendedName>
</protein>
<comment type="subcellular location">
    <subcellularLocation>
        <location evidence="1">Secreted</location>
    </subcellularLocation>
</comment>
<dbReference type="GO" id="GO:0003993">
    <property type="term" value="F:acid phosphatase activity"/>
    <property type="evidence" value="ECO:0007669"/>
    <property type="project" value="InterPro"/>
</dbReference>
<keyword evidence="2" id="KW-0964">Secreted</keyword>
<dbReference type="InterPro" id="IPR001611">
    <property type="entry name" value="Leu-rich_rpt"/>
</dbReference>
<dbReference type="InterPro" id="IPR015914">
    <property type="entry name" value="PAPs_N"/>
</dbReference>
<evidence type="ECO:0000256" key="4">
    <source>
        <dbReference type="SAM" id="Phobius"/>
    </source>
</evidence>
<accession>A0AAV2YRM5</accession>
<feature type="transmembrane region" description="Helical" evidence="4">
    <location>
        <begin position="387"/>
        <end position="409"/>
    </location>
</feature>
<evidence type="ECO:0000313" key="8">
    <source>
        <dbReference type="Proteomes" id="UP001146120"/>
    </source>
</evidence>
<feature type="signal peptide" evidence="5">
    <location>
        <begin position="1"/>
        <end position="32"/>
    </location>
</feature>
<dbReference type="PANTHER" id="PTHR45778">
    <property type="entry name" value="PURPLE ACID PHOSPHATASE-RELATED"/>
    <property type="match status" value="1"/>
</dbReference>
<keyword evidence="4" id="KW-0812">Transmembrane</keyword>
<comment type="caution">
    <text evidence="7">The sequence shown here is derived from an EMBL/GenBank/DDBJ whole genome shotgun (WGS) entry which is preliminary data.</text>
</comment>
<keyword evidence="4" id="KW-0472">Membrane</keyword>
<dbReference type="EMBL" id="DAKRPA010000182">
    <property type="protein sequence ID" value="DAZ95963.1"/>
    <property type="molecule type" value="Genomic_DNA"/>
</dbReference>
<evidence type="ECO:0000256" key="1">
    <source>
        <dbReference type="ARBA" id="ARBA00004613"/>
    </source>
</evidence>
<dbReference type="InterPro" id="IPR029052">
    <property type="entry name" value="Metallo-depent_PP-like"/>
</dbReference>
<keyword evidence="4" id="KW-1133">Transmembrane helix</keyword>
<dbReference type="SUPFAM" id="SSF52058">
    <property type="entry name" value="L domain-like"/>
    <property type="match status" value="1"/>
</dbReference>
<dbReference type="AlphaFoldDB" id="A0AAV2YRM5"/>
<evidence type="ECO:0000256" key="5">
    <source>
        <dbReference type="SAM" id="SignalP"/>
    </source>
</evidence>
<keyword evidence="8" id="KW-1185">Reference proteome</keyword>
<sequence length="920" mass="101195">MAGTPDPRRSSGSMQPAAVLVVAAAFLAGAAAAPGGACPRTQPVLTSACGNLCYAGRPCIVYDDGTTCTQGQFGECHLGSAATSNCAVECLKNGKDDFVDKGFKDFTNYNFLLPFGAWKSEKEKNWDADDLVEAKTTITQNLTNQYPSKSNDILKAIDPLEFLQSTKNVAICGGTTSDGLKGRVSQVNLAPSLLYTQSQLDSVLLANLDIEQLKASSLPPQLVNLTLSNCLLNTFPDDLLLMTKLKRLNLAKNYFSSFPAKYSLKSVTFLNASKNNLVSFEAYFPSVVTLDLSGNTLDKIPDTIFNMTSLQELYLGQNSFSNLKVTPDQFQFLSKIPSLYIDNWNSAKCPSSAMKTLGDAAICVQEASTGSRASASSSNSSSNNKGLIGGIIGGVVGALVIAMVFIVYWRRSQSSKGKAYEVTRTGGSTKSGQATGAPSLRFICIRVGAAERHHRNTMRIHHLLLALALTSLSHPLNRVRAAKPHLDYPHQSDQELEDSLARLSGHVWTDNEQVLRRSFPRWQVSNDDEFDDQVGDDATQSKATLKAYPTSLEDGEDLVVSWSNVASPHEKDYLALSCGKTLHADDFFMKRDVTHTDATPNSVRFSSLIMMRCNYTVSYYNYNPKYKDYKAIGKVTVGMKDSFNAPKHGHIALTSKLDEMAVMFNSASNKTPSVQYGRDPDKLDKELTGTFTTYTASDMCHSPANITGQAWFRDPGYMHKVVLTGLDHDQRYFYRFGNKEDGWSSVYSFRSRPDSSVKATKFIAYADMGADVAPSATSTAMRSFQDVTSNGFDHFLLHFGDVSYARGHAHMWDEFFHLIEPYATRVPYMVSIGNHEYDYTSGGHDHDPSGATGDDGRMDFHPDWANYGSDSSGECSVPIVSHINDWGYLRVTSTEESMALQFILNRDGTVYDEVELKPWL</sequence>
<dbReference type="Pfam" id="PF16656">
    <property type="entry name" value="Pur_ac_phosph_N"/>
    <property type="match status" value="1"/>
</dbReference>
<feature type="domain" description="Purple acid phosphatase N-terminal" evidence="6">
    <location>
        <begin position="646"/>
        <end position="750"/>
    </location>
</feature>
<dbReference type="Gene3D" id="3.80.10.10">
    <property type="entry name" value="Ribonuclease Inhibitor"/>
    <property type="match status" value="1"/>
</dbReference>
<dbReference type="PANTHER" id="PTHR45778:SF7">
    <property type="entry name" value="PURPLE ACID PHOSPHATASE"/>
    <property type="match status" value="1"/>
</dbReference>
<reference evidence="7" key="1">
    <citation type="submission" date="2022-11" db="EMBL/GenBank/DDBJ databases">
        <authorList>
            <person name="Morgan W.R."/>
            <person name="Tartar A."/>
        </authorList>
    </citation>
    <scope>NUCLEOTIDE SEQUENCE</scope>
    <source>
        <strain evidence="7">ARSEF 373</strain>
    </source>
</reference>
<dbReference type="Gene3D" id="3.60.21.10">
    <property type="match status" value="1"/>
</dbReference>
<evidence type="ECO:0000256" key="2">
    <source>
        <dbReference type="ARBA" id="ARBA00022525"/>
    </source>
</evidence>
<evidence type="ECO:0000259" key="6">
    <source>
        <dbReference type="Pfam" id="PF16656"/>
    </source>
</evidence>
<dbReference type="InterPro" id="IPR008963">
    <property type="entry name" value="Purple_acid_Pase-like_N"/>
</dbReference>
<feature type="chain" id="PRO_5043977061" description="Purple acid phosphatase N-terminal domain-containing protein" evidence="5">
    <location>
        <begin position="33"/>
        <end position="920"/>
    </location>
</feature>